<feature type="domain" description="SOGP N-terminal" evidence="6">
    <location>
        <begin position="14"/>
        <end position="237"/>
    </location>
</feature>
<dbReference type="InterPro" id="IPR048773">
    <property type="entry name" value="SOGP_C"/>
</dbReference>
<evidence type="ECO:0000259" key="4">
    <source>
        <dbReference type="Pfam" id="PF21250"/>
    </source>
</evidence>
<protein>
    <submittedName>
        <fullName evidence="7">Cellobiose phosphorylase</fullName>
    </submittedName>
</protein>
<evidence type="ECO:0000259" key="3">
    <source>
        <dbReference type="Pfam" id="PF17167"/>
    </source>
</evidence>
<reference evidence="7 8" key="1">
    <citation type="submission" date="2021-03" db="EMBL/GenBank/DDBJ databases">
        <title>Enterococcal diversity collection.</title>
        <authorList>
            <person name="Gilmore M.S."/>
            <person name="Schwartzman J."/>
            <person name="Van Tyne D."/>
            <person name="Martin M."/>
            <person name="Earl A.M."/>
            <person name="Manson A.L."/>
            <person name="Straub T."/>
            <person name="Salamzade R."/>
            <person name="Saavedra J."/>
            <person name="Lebreton F."/>
            <person name="Prichula J."/>
            <person name="Schaufler K."/>
            <person name="Gaca A."/>
            <person name="Sgardioli B."/>
            <person name="Wagenaar J."/>
            <person name="Strong T."/>
        </authorList>
    </citation>
    <scope>NUCLEOTIDE SEQUENCE [LARGE SCALE GENOMIC DNA]</scope>
    <source>
        <strain evidence="7 8">DIV0080</strain>
    </source>
</reference>
<dbReference type="Pfam" id="PF21250">
    <property type="entry name" value="SOGP_2nd"/>
    <property type="match status" value="1"/>
</dbReference>
<feature type="domain" description="Glycoside phosphorylase super sandwich" evidence="4">
    <location>
        <begin position="298"/>
        <end position="544"/>
    </location>
</feature>
<dbReference type="Gene3D" id="2.60.420.10">
    <property type="entry name" value="Maltose phosphorylase, domain 3"/>
    <property type="match status" value="1"/>
</dbReference>
<dbReference type="InterPro" id="IPR033432">
    <property type="entry name" value="GH94_catalytic"/>
</dbReference>
<evidence type="ECO:0000256" key="2">
    <source>
        <dbReference type="ARBA" id="ARBA00022679"/>
    </source>
</evidence>
<feature type="domain" description="Glycosyl hydrolase 94 catalytic" evidence="3">
    <location>
        <begin position="583"/>
        <end position="961"/>
    </location>
</feature>
<dbReference type="Pfam" id="PF21270">
    <property type="entry name" value="SOGP_4th"/>
    <property type="match status" value="1"/>
</dbReference>
<proteinExistence type="predicted"/>
<keyword evidence="1" id="KW-0328">Glycosyltransferase</keyword>
<dbReference type="InterPro" id="IPR048771">
    <property type="entry name" value="SOGP_2nd"/>
</dbReference>
<evidence type="ECO:0000259" key="5">
    <source>
        <dbReference type="Pfam" id="PF21270"/>
    </source>
</evidence>
<dbReference type="InterPro" id="IPR053831">
    <property type="entry name" value="SOGP_N"/>
</dbReference>
<dbReference type="Pfam" id="PF21958">
    <property type="entry name" value="SOGP_N"/>
    <property type="match status" value="1"/>
</dbReference>
<dbReference type="EMBL" id="JAFLVX010000031">
    <property type="protein sequence ID" value="MBO0477624.1"/>
    <property type="molecule type" value="Genomic_DNA"/>
</dbReference>
<dbReference type="Gene3D" id="1.50.10.10">
    <property type="match status" value="1"/>
</dbReference>
<dbReference type="RefSeq" id="WP_206967770.1">
    <property type="nucleotide sequence ID" value="NZ_JAFLVX010000031.1"/>
</dbReference>
<keyword evidence="8" id="KW-1185">Reference proteome</keyword>
<dbReference type="InterPro" id="IPR012341">
    <property type="entry name" value="6hp_glycosidase-like_sf"/>
</dbReference>
<dbReference type="PANTHER" id="PTHR37469:SF2">
    <property type="entry name" value="CELLOBIONIC ACID PHOSPHORYLASE"/>
    <property type="match status" value="1"/>
</dbReference>
<evidence type="ECO:0000256" key="1">
    <source>
        <dbReference type="ARBA" id="ARBA00022676"/>
    </source>
</evidence>
<dbReference type="Pfam" id="PF17167">
    <property type="entry name" value="Glyco_hydro_94"/>
    <property type="match status" value="1"/>
</dbReference>
<organism evidence="7 8">
    <name type="scientific">Candidatus Vagococcus giribetii</name>
    <dbReference type="NCBI Taxonomy" id="2230876"/>
    <lineage>
        <taxon>Bacteria</taxon>
        <taxon>Bacillati</taxon>
        <taxon>Bacillota</taxon>
        <taxon>Bacilli</taxon>
        <taxon>Lactobacillales</taxon>
        <taxon>Enterococcaceae</taxon>
        <taxon>Vagococcus</taxon>
    </lineage>
</organism>
<dbReference type="InterPro" id="IPR008928">
    <property type="entry name" value="6-hairpin_glycosidase_sf"/>
</dbReference>
<keyword evidence="2" id="KW-0808">Transferase</keyword>
<dbReference type="Proteomes" id="UP000664857">
    <property type="component" value="Unassembled WGS sequence"/>
</dbReference>
<comment type="caution">
    <text evidence="7">The sequence shown here is derived from an EMBL/GenBank/DDBJ whole genome shotgun (WGS) entry which is preliminary data.</text>
</comment>
<evidence type="ECO:0000313" key="8">
    <source>
        <dbReference type="Proteomes" id="UP000664857"/>
    </source>
</evidence>
<dbReference type="SUPFAM" id="SSF48208">
    <property type="entry name" value="Six-hairpin glycosidases"/>
    <property type="match status" value="1"/>
</dbReference>
<name>A0ABS3HV39_9ENTE</name>
<sequence length="1105" mass="126166">MKKNNFNSKQVTFSFLPHGDIKEVSTTNILINQFIGNEFNGSLNNLFLRVFKEKSCQVYPLIGKASNSICETFEEGITWSGEVEGITYQVSFRLSDQDMWFWQVNLTGNSEQVDVIYGQDLGLAARGVILSNEAYNSQYVDHFIDSVDGDFVVCSRQNMPQGSDFPYLQQGSLTPNTHYSTDGYQFFEKNNANSMFSKLANTRDLESQVYQYEMAYTGLQSETITLSGESQQVIFYGAFLPSHSEAIAKAKIDKKDIMVCFNNLPSLGASLGKELPVAELISDVSGEVLTPAEVDSLFPSRRVEETSKEGELLSFFDENDYHVVLKEKELLMERSHGHIIISGEESTIENPVLASTLYMNGLFNSQIVLGNTTVNKFISNSRNALNLLKKSGQRLFVKQEGKWQRLGLPSAFKMGFNFGTWYYKLNDDLIEISSYTVSDSRSVQFEIISHSQKQYEWLTSFDVVMNDNESSHDYEMVRQEQQLLFTPTAESSIFPKYPDLRYGIEVKQAFDLVSAVDYFQMSTNENLVMIHLPATEQVSLTIQGTLSAEPFKEVSSTLEEASQSYNDYLANLSNHFHLNHTAQERVDKMNVLVKWYSHNMLVHYLSPHGLEQYGGAAWGTRDVCQGPVEYFFAMNKPEMVRSIILTIYANQFSDDGNWPQWFMFDKFEEIKADESHGDIIVWPLKVVSDYLHVTKDYSVLDEMIPYSSRVDFKKTTEEETLIQHINKQITYIEDNFLEDTFLSCYGDGDWDDTLQPADQTLKKNMASSWTVALTYQTFKLFSEVMSEYNEAFSVRAKDLSVGIYKDFHTYMLSDEVIPGFLYMDEAGKSELIIHPSDKKTGITYRLLPMTRSMISELIDEEEVAKHVEIIEKNLVFPDAVRLMNQPAHYKGGVSQIFKRAEQAANLGREVGLAYIHAHIRYVEAMAKIGKRNETWSNLEKINPIGIQEVVSNSELRQANAYFSSSDGDFKTRYDAQDNFNELKTKDRGVKGGWRIYSSGPGIYINQLISNVLGIRKNSEQLLFDPVLPEELTDLVLTYQFEDRLLKIKFNLTEPVKGLKINGKLIETEDKQNRYRNEGLVISLDTFYSNTMNEGVNEIELFIGEM</sequence>
<accession>A0ABS3HV39</accession>
<dbReference type="PANTHER" id="PTHR37469">
    <property type="entry name" value="CELLOBIONIC ACID PHOSPHORYLASE-RELATED"/>
    <property type="match status" value="1"/>
</dbReference>
<gene>
    <name evidence="7" type="ORF">DOK76_11110</name>
</gene>
<dbReference type="InterPro" id="IPR052047">
    <property type="entry name" value="GH94_Enzymes"/>
</dbReference>
<evidence type="ECO:0000313" key="7">
    <source>
        <dbReference type="EMBL" id="MBO0477624.1"/>
    </source>
</evidence>
<evidence type="ECO:0000259" key="6">
    <source>
        <dbReference type="Pfam" id="PF21958"/>
    </source>
</evidence>
<feature type="domain" description="Glycoside phosphorylase C-terminal" evidence="5">
    <location>
        <begin position="1013"/>
        <end position="1093"/>
    </location>
</feature>